<protein>
    <submittedName>
        <fullName evidence="3">Alpha/beta hydrolase</fullName>
    </submittedName>
</protein>
<dbReference type="PANTHER" id="PTHR48081:SF8">
    <property type="entry name" value="ALPHA_BETA HYDROLASE FOLD-3 DOMAIN-CONTAINING PROTEIN-RELATED"/>
    <property type="match status" value="1"/>
</dbReference>
<reference evidence="3 4" key="1">
    <citation type="submission" date="2020-04" db="EMBL/GenBank/DDBJ databases">
        <authorList>
            <person name="Klaysubun C."/>
            <person name="Duangmal K."/>
            <person name="Lipun K."/>
        </authorList>
    </citation>
    <scope>NUCLEOTIDE SEQUENCE [LARGE SCALE GENOMIC DNA]</scope>
    <source>
        <strain evidence="3 4">JCM 11839</strain>
    </source>
</reference>
<dbReference type="Proteomes" id="UP001296706">
    <property type="component" value="Unassembled WGS sequence"/>
</dbReference>
<dbReference type="Pfam" id="PF07859">
    <property type="entry name" value="Abhydrolase_3"/>
    <property type="match status" value="1"/>
</dbReference>
<organism evidence="3 4">
    <name type="scientific">Pseudonocardia xinjiangensis</name>
    <dbReference type="NCBI Taxonomy" id="75289"/>
    <lineage>
        <taxon>Bacteria</taxon>
        <taxon>Bacillati</taxon>
        <taxon>Actinomycetota</taxon>
        <taxon>Actinomycetes</taxon>
        <taxon>Pseudonocardiales</taxon>
        <taxon>Pseudonocardiaceae</taxon>
        <taxon>Pseudonocardia</taxon>
    </lineage>
</organism>
<evidence type="ECO:0000313" key="3">
    <source>
        <dbReference type="EMBL" id="NMH78143.1"/>
    </source>
</evidence>
<dbReference type="EMBL" id="JAAXKY010000037">
    <property type="protein sequence ID" value="NMH78143.1"/>
    <property type="molecule type" value="Genomic_DNA"/>
</dbReference>
<accession>A0ABX1RFX1</accession>
<feature type="domain" description="Alpha/beta hydrolase fold-3" evidence="2">
    <location>
        <begin position="90"/>
        <end position="296"/>
    </location>
</feature>
<dbReference type="GO" id="GO:0016787">
    <property type="term" value="F:hydrolase activity"/>
    <property type="evidence" value="ECO:0007669"/>
    <property type="project" value="UniProtKB-KW"/>
</dbReference>
<dbReference type="SUPFAM" id="SSF53474">
    <property type="entry name" value="alpha/beta-Hydrolases"/>
    <property type="match status" value="1"/>
</dbReference>
<dbReference type="Gene3D" id="3.40.50.1820">
    <property type="entry name" value="alpha/beta hydrolase"/>
    <property type="match status" value="1"/>
</dbReference>
<comment type="caution">
    <text evidence="3">The sequence shown here is derived from an EMBL/GenBank/DDBJ whole genome shotgun (WGS) entry which is preliminary data.</text>
</comment>
<keyword evidence="1 3" id="KW-0378">Hydrolase</keyword>
<sequence>MTKVHPPFDPEVAAALVAVNGALPSSITPDLIGLLREMTDAGYTMGLDEIRRHVHAEELTVPGRAGDPDVALLVLRPTDRDPAVALPGLYFIHGGGMVAGNHRTGIDGVLEWMAAIPMVAVSVEYRLAPEHPHPAPVEDCYAGLAWLGEHAAGLGIDPDRMVIAGGSAGAGLAAATALAARDRGGPRVRGQLLMCPMIDDRALTPSSTELVGEGVWDSVSNATGWSSLLGPAAGGPDVSPYAAPARATDLSGLPSAFIEAGSVETFRDESVDYASRIWQAGGQAELHVWPGGCHGFDGVVPAAPMSREARAARVNWLRRVLAE</sequence>
<dbReference type="InterPro" id="IPR013094">
    <property type="entry name" value="AB_hydrolase_3"/>
</dbReference>
<dbReference type="InterPro" id="IPR050300">
    <property type="entry name" value="GDXG_lipolytic_enzyme"/>
</dbReference>
<gene>
    <name evidence="3" type="ORF">HF577_13745</name>
</gene>
<dbReference type="InterPro" id="IPR029058">
    <property type="entry name" value="AB_hydrolase_fold"/>
</dbReference>
<evidence type="ECO:0000313" key="4">
    <source>
        <dbReference type="Proteomes" id="UP001296706"/>
    </source>
</evidence>
<evidence type="ECO:0000256" key="1">
    <source>
        <dbReference type="ARBA" id="ARBA00022801"/>
    </source>
</evidence>
<name>A0ABX1RFX1_9PSEU</name>
<dbReference type="RefSeq" id="WP_169396218.1">
    <property type="nucleotide sequence ID" value="NZ_BAAAJH010000001.1"/>
</dbReference>
<keyword evidence="4" id="KW-1185">Reference proteome</keyword>
<evidence type="ECO:0000259" key="2">
    <source>
        <dbReference type="Pfam" id="PF07859"/>
    </source>
</evidence>
<proteinExistence type="predicted"/>
<dbReference type="PANTHER" id="PTHR48081">
    <property type="entry name" value="AB HYDROLASE SUPERFAMILY PROTEIN C4A8.06C"/>
    <property type="match status" value="1"/>
</dbReference>